<dbReference type="EnsemblMetazoa" id="PPA02957.1">
    <property type="protein sequence ID" value="PPA02957.1"/>
    <property type="gene ID" value="WBGene00092511"/>
</dbReference>
<keyword evidence="2" id="KW-1185">Reference proteome</keyword>
<dbReference type="Proteomes" id="UP000005239">
    <property type="component" value="Unassembled WGS sequence"/>
</dbReference>
<evidence type="ECO:0000313" key="1">
    <source>
        <dbReference type="EnsemblMetazoa" id="PPA02957.1"/>
    </source>
</evidence>
<name>A0A2A6CCY8_PRIPA</name>
<accession>A0A8R1U4P1</accession>
<organism evidence="1 2">
    <name type="scientific">Pristionchus pacificus</name>
    <name type="common">Parasitic nematode worm</name>
    <dbReference type="NCBI Taxonomy" id="54126"/>
    <lineage>
        <taxon>Eukaryota</taxon>
        <taxon>Metazoa</taxon>
        <taxon>Ecdysozoa</taxon>
        <taxon>Nematoda</taxon>
        <taxon>Chromadorea</taxon>
        <taxon>Rhabditida</taxon>
        <taxon>Rhabditina</taxon>
        <taxon>Diplogasteromorpha</taxon>
        <taxon>Diplogasteroidea</taxon>
        <taxon>Neodiplogasteridae</taxon>
        <taxon>Pristionchus</taxon>
    </lineage>
</organism>
<dbReference type="Gene3D" id="3.40.190.10">
    <property type="entry name" value="Periplasmic binding protein-like II"/>
    <property type="match status" value="1"/>
</dbReference>
<protein>
    <submittedName>
        <fullName evidence="1">Uncharacterized protein</fullName>
    </submittedName>
</protein>
<accession>A0A2A6CCY8</accession>
<reference evidence="2" key="1">
    <citation type="journal article" date="2008" name="Nat. Genet.">
        <title>The Pristionchus pacificus genome provides a unique perspective on nematode lifestyle and parasitism.</title>
        <authorList>
            <person name="Dieterich C."/>
            <person name="Clifton S.W."/>
            <person name="Schuster L.N."/>
            <person name="Chinwalla A."/>
            <person name="Delehaunty K."/>
            <person name="Dinkelacker I."/>
            <person name="Fulton L."/>
            <person name="Fulton R."/>
            <person name="Godfrey J."/>
            <person name="Minx P."/>
            <person name="Mitreva M."/>
            <person name="Roeseler W."/>
            <person name="Tian H."/>
            <person name="Witte H."/>
            <person name="Yang S.P."/>
            <person name="Wilson R.K."/>
            <person name="Sommer R.J."/>
        </authorList>
    </citation>
    <scope>NUCLEOTIDE SEQUENCE [LARGE SCALE GENOMIC DNA]</scope>
    <source>
        <strain evidence="2">PS312</strain>
    </source>
</reference>
<dbReference type="AlphaFoldDB" id="A0A2A6CCY8"/>
<gene>
    <name evidence="1" type="primary">WBGene00092511</name>
</gene>
<evidence type="ECO:0000313" key="2">
    <source>
        <dbReference type="Proteomes" id="UP000005239"/>
    </source>
</evidence>
<reference evidence="1" key="2">
    <citation type="submission" date="2022-06" db="UniProtKB">
        <authorList>
            <consortium name="EnsemblMetazoa"/>
        </authorList>
    </citation>
    <scope>IDENTIFICATION</scope>
    <source>
        <strain evidence="1">PS312</strain>
    </source>
</reference>
<dbReference type="SUPFAM" id="SSF53850">
    <property type="entry name" value="Periplasmic binding protein-like II"/>
    <property type="match status" value="1"/>
</dbReference>
<proteinExistence type="predicted"/>
<sequence length="509" mass="57903">MRNISMEACFHSCSVIVADFISVANCARWNGIGNLGGLNEAEIESKLSPYCHTSSSEASNMAMRMKMTLRLAHVAELFPFIYKTGTTGKVTGIYIDMWSMASRPFGYEKMSFERGKEYGGYSIDPVTGSFGGVLGLLQNASIDGIAEDFTYRSSRMDHFTSTMPIDWTVENFYEPAVASTLGSTIDSFVVFPPQLLWLFISSAVLVMIVERLLFVLRHHIRVKYVIDTSVPNTNQESEESVIRRFRNRLIFLVRDFFFLPPAFSFNIFNRERQLLPFCIYLTAMLSVGIIYSALFAGIASTTDYVSPTNIGQMVSELHSGSKVLIAISKALFKDETILEIFGSDVTSDPNHFIEVPETQYQIDMLCSSNRYFAFIKLYQRYACRPKAPLNFACPIQIIDTSNYPFAVGTAMGKDAYGRLSPLTFYYGKHLGLKFRRWFDQVILRMFSLEKMEGFWWRRYTNRPRRDAEIQPLYTFSPIPIGAFQIPMILWSALMALGVLVLGLELLHKR</sequence>